<evidence type="ECO:0000313" key="2">
    <source>
        <dbReference type="Proteomes" id="UP000051952"/>
    </source>
</evidence>
<evidence type="ECO:0000313" key="1">
    <source>
        <dbReference type="EMBL" id="CUF12535.1"/>
    </source>
</evidence>
<gene>
    <name evidence="1" type="ORF">BSAL_59345</name>
</gene>
<proteinExistence type="predicted"/>
<name>A0A0S4IPU5_BODSA</name>
<organism evidence="1 2">
    <name type="scientific">Bodo saltans</name>
    <name type="common">Flagellated protozoan</name>
    <dbReference type="NCBI Taxonomy" id="75058"/>
    <lineage>
        <taxon>Eukaryota</taxon>
        <taxon>Discoba</taxon>
        <taxon>Euglenozoa</taxon>
        <taxon>Kinetoplastea</taxon>
        <taxon>Metakinetoplastina</taxon>
        <taxon>Eubodonida</taxon>
        <taxon>Bodonidae</taxon>
        <taxon>Bodo</taxon>
    </lineage>
</organism>
<dbReference type="OrthoDB" id="239319at2759"/>
<sequence>MLKFTTSLRAKPIAPRNKIKVWGAPGQPVIRMKGHHVVWKHQSYDIVVEHTHTRQNSDLRLIHYLGKHVPHPQKSLWSPDTPVTQDRHLFMLTTMDVDAFKYWFGVKRAALSHRPWALLAKSGLLPPCLRDNSKIIPKPIFDKENLMKYFLANRKDQKLVAHEEYVQYQNGMPRSPKEIEADRPKAPWH</sequence>
<dbReference type="OMA" id="MRYYLAN"/>
<dbReference type="EMBL" id="CYKH01000243">
    <property type="protein sequence ID" value="CUF12535.1"/>
    <property type="molecule type" value="Genomic_DNA"/>
</dbReference>
<dbReference type="Gene3D" id="3.30.1320.10">
    <property type="match status" value="1"/>
</dbReference>
<dbReference type="Proteomes" id="UP000051952">
    <property type="component" value="Unassembled WGS sequence"/>
</dbReference>
<dbReference type="AlphaFoldDB" id="A0A0S4IPU5"/>
<keyword evidence="2" id="KW-1185">Reference proteome</keyword>
<dbReference type="InterPro" id="IPR023803">
    <property type="entry name" value="Ribosomal_bS16_dom_sf"/>
</dbReference>
<accession>A0A0S4IPU5</accession>
<reference evidence="2" key="1">
    <citation type="submission" date="2015-09" db="EMBL/GenBank/DDBJ databases">
        <authorList>
            <consortium name="Pathogen Informatics"/>
        </authorList>
    </citation>
    <scope>NUCLEOTIDE SEQUENCE [LARGE SCALE GENOMIC DNA]</scope>
    <source>
        <strain evidence="2">Lake Konstanz</strain>
    </source>
</reference>
<dbReference type="VEuPathDB" id="TriTrypDB:BSAL_59345"/>
<protein>
    <submittedName>
        <fullName evidence="1">Uncharacterized protein</fullName>
    </submittedName>
</protein>